<dbReference type="EMBL" id="JACXVP010000002">
    <property type="protein sequence ID" value="KAG5626093.1"/>
    <property type="molecule type" value="Genomic_DNA"/>
</dbReference>
<protein>
    <submittedName>
        <fullName evidence="1">Uncharacterized protein</fullName>
    </submittedName>
</protein>
<keyword evidence="2" id="KW-1185">Reference proteome</keyword>
<dbReference type="AlphaFoldDB" id="A0A9J6AN89"/>
<reference evidence="1 2" key="1">
    <citation type="submission" date="2020-09" db="EMBL/GenBank/DDBJ databases">
        <title>De no assembly of potato wild relative species, Solanum commersonii.</title>
        <authorList>
            <person name="Cho K."/>
        </authorList>
    </citation>
    <scope>NUCLEOTIDE SEQUENCE [LARGE SCALE GENOMIC DNA]</scope>
    <source>
        <strain evidence="1">LZ3.2</strain>
        <tissue evidence="1">Leaf</tissue>
    </source>
</reference>
<comment type="caution">
    <text evidence="1">The sequence shown here is derived from an EMBL/GenBank/DDBJ whole genome shotgun (WGS) entry which is preliminary data.</text>
</comment>
<organism evidence="1 2">
    <name type="scientific">Solanum commersonii</name>
    <name type="common">Commerson's wild potato</name>
    <name type="synonym">Commerson's nightshade</name>
    <dbReference type="NCBI Taxonomy" id="4109"/>
    <lineage>
        <taxon>Eukaryota</taxon>
        <taxon>Viridiplantae</taxon>
        <taxon>Streptophyta</taxon>
        <taxon>Embryophyta</taxon>
        <taxon>Tracheophyta</taxon>
        <taxon>Spermatophyta</taxon>
        <taxon>Magnoliopsida</taxon>
        <taxon>eudicotyledons</taxon>
        <taxon>Gunneridae</taxon>
        <taxon>Pentapetalae</taxon>
        <taxon>asterids</taxon>
        <taxon>lamiids</taxon>
        <taxon>Solanales</taxon>
        <taxon>Solanaceae</taxon>
        <taxon>Solanoideae</taxon>
        <taxon>Solaneae</taxon>
        <taxon>Solanum</taxon>
    </lineage>
</organism>
<evidence type="ECO:0000313" key="1">
    <source>
        <dbReference type="EMBL" id="KAG5626093.1"/>
    </source>
</evidence>
<proteinExistence type="predicted"/>
<gene>
    <name evidence="1" type="ORF">H5410_011311</name>
</gene>
<evidence type="ECO:0000313" key="2">
    <source>
        <dbReference type="Proteomes" id="UP000824120"/>
    </source>
</evidence>
<name>A0A9J6AN89_SOLCO</name>
<sequence length="115" mass="13498">MEVQNYLVEKWKTQEVMKARLEWAKILRECHGTVFPYSEFKVMPFSIWDALESWSSWEVDKSIKNIQRGTKDVYIGISTFRNLLRGKCLVSLFGWSKLTPVNNLELFLDFVSSIA</sequence>
<accession>A0A9J6AN89</accession>
<dbReference type="Proteomes" id="UP000824120">
    <property type="component" value="Chromosome 2"/>
</dbReference>